<protein>
    <recommendedName>
        <fullName evidence="1">CHAT domain-containing protein</fullName>
    </recommendedName>
</protein>
<dbReference type="EMBL" id="JAACJK010000176">
    <property type="protein sequence ID" value="KAF5318913.1"/>
    <property type="molecule type" value="Genomic_DNA"/>
</dbReference>
<dbReference type="Gene3D" id="1.25.40.10">
    <property type="entry name" value="Tetratricopeptide repeat domain"/>
    <property type="match status" value="2"/>
</dbReference>
<evidence type="ECO:0000313" key="3">
    <source>
        <dbReference type="Proteomes" id="UP000541558"/>
    </source>
</evidence>
<dbReference type="AlphaFoldDB" id="A0A8H5F0M1"/>
<sequence>MGQQSGSLVSNNRLERNHFLITDINLERTGDGIEVCGTSLNLTDLWIFGIPGSGDGKFFMLVNASPGRWEVDGFIGITAETDAIDCVVKCDEEDVGFIHLDAEEMRSTVMHPEHRLEKKMEMCDGGMQLTMSWKVAEIPSEVNQVPDDVAEQLNNRAILLLCTFEQTGDLLYLTEGISMLQQAVDLTTDGHFDMPGRLTNLGGAFKLRFDRTGDPTDIADAISAQQRAVELASRGHPDLPSCLGNLGISLLTRFEYTGELTDIDNSISLQQRAASLIPHGHFKLPNFLNSLGNSLTRRFERTGNVTDIAGAISALQKSVELTPHDDAKLPIRLSNLGTSLTSRFERTAELTDIADAILVLQRAVNVTPHGHPDLPLRLLNLGNSFNLRFERTGEPTDIADAVSAHQRAVDLIPHGHVNRPTYLNNLGSSFMRRFTSTGDASDLADAISAQRKAVNVTPLGHTDLPGILNNLGVSLTCCFEQTGKLSHITEAISVQQKALSLTPHDHINLPSLLVNIGDSFSCRFDQTGKLTDIDEAIALHQRAAGLIPQGHACLPTYLNRLGHSFNSRFLLGGNSGDLEQSLAYYRAAATSDVGPPREKLRGAKCWASALVQHRPQSPEILPSFDAALGLVALIAGLEQTVRGRYNQLESTSGLALKAAAAACVLDRPDKALEWLEQGRCLVWSQLNNLRTPLDDLRIHDKDLAQAIANVSKQLEAAGSSRGQANASTPLSDKISLEDEARAHLALARKWDDLLKIARAIPGFETFLMPPSCSALMQHLPESPIVVINMDNRRCDALALMDGLDEPLHIPLPSFSVEKAREYRTVLRSQLSRHHLRAREANIETSIDNESWVRGVRPAPVRTHGEGSPVHQVLQGLWEEVVKPILDALGFSSVAGTSGVPPRLWWCPTGPLSFLPLHAAGMHGGSDADTVFNHVVSSYTPTVTALTDRVKNRRLVDAQASGLLLTSQPRVSGSSSIPGTTTEVRSIFKQAEESGVRVLKLEGDEMTITGCLERMQDFSSIHLACHGSQNAAEPLQSRFLFHQGSLELGKIIQSNLQNADLAFLSACQTSTGEEKLSDEAVHLAAGMLAAGYRRVVGTMWSIGDRAGQEVATNFYKHLFTQREGTSGAVFDGTLSAIALHYATQELRLGLDNSEHSLLSWIPFVHFGY</sequence>
<proteinExistence type="predicted"/>
<comment type="caution">
    <text evidence="2">The sequence shown here is derived from an EMBL/GenBank/DDBJ whole genome shotgun (WGS) entry which is preliminary data.</text>
</comment>
<evidence type="ECO:0000313" key="2">
    <source>
        <dbReference type="EMBL" id="KAF5318913.1"/>
    </source>
</evidence>
<accession>A0A8H5F0M1</accession>
<keyword evidence="3" id="KW-1185">Reference proteome</keyword>
<evidence type="ECO:0000259" key="1">
    <source>
        <dbReference type="Pfam" id="PF12770"/>
    </source>
</evidence>
<reference evidence="2 3" key="1">
    <citation type="journal article" date="2020" name="ISME J.">
        <title>Uncovering the hidden diversity of litter-decomposition mechanisms in mushroom-forming fungi.</title>
        <authorList>
            <person name="Floudas D."/>
            <person name="Bentzer J."/>
            <person name="Ahren D."/>
            <person name="Johansson T."/>
            <person name="Persson P."/>
            <person name="Tunlid A."/>
        </authorList>
    </citation>
    <scope>NUCLEOTIDE SEQUENCE [LARGE SCALE GENOMIC DNA]</scope>
    <source>
        <strain evidence="2 3">CBS 175.51</strain>
    </source>
</reference>
<dbReference type="Pfam" id="PF12770">
    <property type="entry name" value="CHAT"/>
    <property type="match status" value="1"/>
</dbReference>
<dbReference type="Proteomes" id="UP000541558">
    <property type="component" value="Unassembled WGS sequence"/>
</dbReference>
<organism evidence="2 3">
    <name type="scientific">Ephemerocybe angulata</name>
    <dbReference type="NCBI Taxonomy" id="980116"/>
    <lineage>
        <taxon>Eukaryota</taxon>
        <taxon>Fungi</taxon>
        <taxon>Dikarya</taxon>
        <taxon>Basidiomycota</taxon>
        <taxon>Agaricomycotina</taxon>
        <taxon>Agaricomycetes</taxon>
        <taxon>Agaricomycetidae</taxon>
        <taxon>Agaricales</taxon>
        <taxon>Agaricineae</taxon>
        <taxon>Psathyrellaceae</taxon>
        <taxon>Ephemerocybe</taxon>
    </lineage>
</organism>
<dbReference type="OrthoDB" id="9991317at2759"/>
<dbReference type="InterPro" id="IPR024983">
    <property type="entry name" value="CHAT_dom"/>
</dbReference>
<gene>
    <name evidence="2" type="ORF">D9611_013651</name>
</gene>
<feature type="domain" description="CHAT" evidence="1">
    <location>
        <begin position="872"/>
        <end position="1166"/>
    </location>
</feature>
<name>A0A8H5F0M1_9AGAR</name>
<dbReference type="SUPFAM" id="SSF81901">
    <property type="entry name" value="HCP-like"/>
    <property type="match status" value="1"/>
</dbReference>
<dbReference type="PANTHER" id="PTHR19959">
    <property type="entry name" value="KINESIN LIGHT CHAIN"/>
    <property type="match status" value="1"/>
</dbReference>
<dbReference type="InterPro" id="IPR011990">
    <property type="entry name" value="TPR-like_helical_dom_sf"/>
</dbReference>
<dbReference type="PANTHER" id="PTHR19959:SF119">
    <property type="entry name" value="FUNGAL LIPASE-LIKE DOMAIN-CONTAINING PROTEIN"/>
    <property type="match status" value="1"/>
</dbReference>